<dbReference type="Gene3D" id="3.20.20.80">
    <property type="entry name" value="Glycosidases"/>
    <property type="match status" value="1"/>
</dbReference>
<keyword evidence="7" id="KW-0146">Chitin degradation</keyword>
<protein>
    <recommendedName>
        <fullName evidence="4">chitinase</fullName>
        <ecNumber evidence="4">3.2.1.14</ecNumber>
    </recommendedName>
</protein>
<evidence type="ECO:0000256" key="5">
    <source>
        <dbReference type="ARBA" id="ARBA00022525"/>
    </source>
</evidence>
<evidence type="ECO:0000256" key="6">
    <source>
        <dbReference type="ARBA" id="ARBA00022801"/>
    </source>
</evidence>
<comment type="subcellular location">
    <subcellularLocation>
        <location evidence="2">Secreted</location>
    </subcellularLocation>
</comment>
<organism evidence="13 14">
    <name type="scientific">Sporothrix bragantina</name>
    <dbReference type="NCBI Taxonomy" id="671064"/>
    <lineage>
        <taxon>Eukaryota</taxon>
        <taxon>Fungi</taxon>
        <taxon>Dikarya</taxon>
        <taxon>Ascomycota</taxon>
        <taxon>Pezizomycotina</taxon>
        <taxon>Sordariomycetes</taxon>
        <taxon>Sordariomycetidae</taxon>
        <taxon>Ophiostomatales</taxon>
        <taxon>Ophiostomataceae</taxon>
        <taxon>Sporothrix</taxon>
    </lineage>
</organism>
<dbReference type="InterPro" id="IPR029070">
    <property type="entry name" value="Chitinase_insertion_sf"/>
</dbReference>
<evidence type="ECO:0000259" key="12">
    <source>
        <dbReference type="PROSITE" id="PS51910"/>
    </source>
</evidence>
<evidence type="ECO:0000256" key="9">
    <source>
        <dbReference type="ARBA" id="ARBA00023295"/>
    </source>
</evidence>
<evidence type="ECO:0000313" key="14">
    <source>
        <dbReference type="Proteomes" id="UP001642406"/>
    </source>
</evidence>
<dbReference type="Proteomes" id="UP001642406">
    <property type="component" value="Unassembled WGS sequence"/>
</dbReference>
<proteinExistence type="inferred from homology"/>
<dbReference type="EMBL" id="CAWUHC010000025">
    <property type="protein sequence ID" value="CAK7219006.1"/>
    <property type="molecule type" value="Genomic_DNA"/>
</dbReference>
<accession>A0ABP0BIJ0</accession>
<sequence>MSRQPPLVNAVYYPSWRVYKDIPPSSLQLHKISTIYYAFAIPQENGSLGFLDEYADAQIPVDAELGCLNALARVKRDNPHLKTVLSIGGGTGSRAFPVLAASEHARAAFAQAAARWVQQYSFDGVDVDWEHPRTPAEGRHYVALLHACRATLPAPQFLLTTALPCDPSVLRMLDLRAVGSIVDHINLMCYDFTGPWSSVAGHHAPLFASTEEGTSSQQGLRLLLAHVPPHRIILGIPAYARIFPGATAEGDVYEQEDGGDEDDEDKEELEIDYRDVPPEWKAADVLRVDHGRAAAWAIVPRPGKKGRSDHARNTSFVTMDVPATVRIKAGFVRATALGGLFYWTGAGDAERYEDSLVAAGFDALHGM</sequence>
<keyword evidence="6 11" id="KW-0378">Hydrolase</keyword>
<dbReference type="InterPro" id="IPR001579">
    <property type="entry name" value="Glyco_hydro_18_chit_AS"/>
</dbReference>
<dbReference type="PANTHER" id="PTHR11177">
    <property type="entry name" value="CHITINASE"/>
    <property type="match status" value="1"/>
</dbReference>
<dbReference type="InterPro" id="IPR050314">
    <property type="entry name" value="Glycosyl_Hydrlase_18"/>
</dbReference>
<evidence type="ECO:0000313" key="13">
    <source>
        <dbReference type="EMBL" id="CAK7219006.1"/>
    </source>
</evidence>
<dbReference type="InterPro" id="IPR011583">
    <property type="entry name" value="Chitinase_II/V-like_cat"/>
</dbReference>
<dbReference type="PANTHER" id="PTHR11177:SF228">
    <property type="entry name" value="CHITINASE"/>
    <property type="match status" value="1"/>
</dbReference>
<dbReference type="PROSITE" id="PS51910">
    <property type="entry name" value="GH18_2"/>
    <property type="match status" value="1"/>
</dbReference>
<dbReference type="InterPro" id="IPR017853">
    <property type="entry name" value="GH"/>
</dbReference>
<name>A0ABP0BIJ0_9PEZI</name>
<dbReference type="SUPFAM" id="SSF51445">
    <property type="entry name" value="(Trans)glycosidases"/>
    <property type="match status" value="1"/>
</dbReference>
<keyword evidence="8" id="KW-0119">Carbohydrate metabolism</keyword>
<evidence type="ECO:0000256" key="11">
    <source>
        <dbReference type="RuleBase" id="RU000489"/>
    </source>
</evidence>
<reference evidence="13 14" key="1">
    <citation type="submission" date="2024-01" db="EMBL/GenBank/DDBJ databases">
        <authorList>
            <person name="Allen C."/>
            <person name="Tagirdzhanova G."/>
        </authorList>
    </citation>
    <scope>NUCLEOTIDE SEQUENCE [LARGE SCALE GENOMIC DNA]</scope>
</reference>
<evidence type="ECO:0000256" key="2">
    <source>
        <dbReference type="ARBA" id="ARBA00004613"/>
    </source>
</evidence>
<evidence type="ECO:0000256" key="8">
    <source>
        <dbReference type="ARBA" id="ARBA00023277"/>
    </source>
</evidence>
<evidence type="ECO:0000256" key="7">
    <source>
        <dbReference type="ARBA" id="ARBA00023024"/>
    </source>
</evidence>
<dbReference type="InterPro" id="IPR001223">
    <property type="entry name" value="Glyco_hydro18_cat"/>
</dbReference>
<evidence type="ECO:0000256" key="1">
    <source>
        <dbReference type="ARBA" id="ARBA00000822"/>
    </source>
</evidence>
<dbReference type="Gene3D" id="3.10.50.10">
    <property type="match status" value="1"/>
</dbReference>
<dbReference type="Pfam" id="PF00704">
    <property type="entry name" value="Glyco_hydro_18"/>
    <property type="match status" value="1"/>
</dbReference>
<comment type="catalytic activity">
    <reaction evidence="1">
        <text>Random endo-hydrolysis of N-acetyl-beta-D-glucosaminide (1-&gt;4)-beta-linkages in chitin and chitodextrins.</text>
        <dbReference type="EC" id="3.2.1.14"/>
    </reaction>
</comment>
<comment type="similarity">
    <text evidence="3">Belongs to the glycosyl hydrolase 18 family. Chitinase class V subfamily.</text>
</comment>
<dbReference type="SMART" id="SM00636">
    <property type="entry name" value="Glyco_18"/>
    <property type="match status" value="1"/>
</dbReference>
<gene>
    <name evidence="13" type="ORF">SBRCBS47491_003698</name>
</gene>
<evidence type="ECO:0000256" key="4">
    <source>
        <dbReference type="ARBA" id="ARBA00012729"/>
    </source>
</evidence>
<evidence type="ECO:0000256" key="10">
    <source>
        <dbReference type="ARBA" id="ARBA00023326"/>
    </source>
</evidence>
<feature type="domain" description="GH18" evidence="12">
    <location>
        <begin position="7"/>
        <end position="367"/>
    </location>
</feature>
<dbReference type="PROSITE" id="PS01095">
    <property type="entry name" value="GH18_1"/>
    <property type="match status" value="1"/>
</dbReference>
<dbReference type="EC" id="3.2.1.14" evidence="4"/>
<keyword evidence="10" id="KW-0624">Polysaccharide degradation</keyword>
<evidence type="ECO:0000256" key="3">
    <source>
        <dbReference type="ARBA" id="ARBA00008682"/>
    </source>
</evidence>
<keyword evidence="5" id="KW-0964">Secreted</keyword>
<keyword evidence="9 11" id="KW-0326">Glycosidase</keyword>
<comment type="caution">
    <text evidence="13">The sequence shown here is derived from an EMBL/GenBank/DDBJ whole genome shotgun (WGS) entry which is preliminary data.</text>
</comment>
<keyword evidence="14" id="KW-1185">Reference proteome</keyword>